<dbReference type="Pfam" id="PF20152">
    <property type="entry name" value="DUF6534"/>
    <property type="match status" value="1"/>
</dbReference>
<organism evidence="3 4">
    <name type="scientific">Ganoderma sinense ZZ0214-1</name>
    <dbReference type="NCBI Taxonomy" id="1077348"/>
    <lineage>
        <taxon>Eukaryota</taxon>
        <taxon>Fungi</taxon>
        <taxon>Dikarya</taxon>
        <taxon>Basidiomycota</taxon>
        <taxon>Agaricomycotina</taxon>
        <taxon>Agaricomycetes</taxon>
        <taxon>Polyporales</taxon>
        <taxon>Polyporaceae</taxon>
        <taxon>Ganoderma</taxon>
    </lineage>
</organism>
<evidence type="ECO:0000256" key="1">
    <source>
        <dbReference type="SAM" id="Phobius"/>
    </source>
</evidence>
<evidence type="ECO:0000259" key="2">
    <source>
        <dbReference type="Pfam" id="PF20152"/>
    </source>
</evidence>
<dbReference type="OrthoDB" id="3270417at2759"/>
<feature type="transmembrane region" description="Helical" evidence="1">
    <location>
        <begin position="131"/>
        <end position="155"/>
    </location>
</feature>
<dbReference type="AlphaFoldDB" id="A0A2G8S501"/>
<protein>
    <recommendedName>
        <fullName evidence="2">DUF6534 domain-containing protein</fullName>
    </recommendedName>
</protein>
<dbReference type="Proteomes" id="UP000230002">
    <property type="component" value="Unassembled WGS sequence"/>
</dbReference>
<keyword evidence="1" id="KW-0472">Membrane</keyword>
<feature type="domain" description="DUF6534" evidence="2">
    <location>
        <begin position="140"/>
        <end position="225"/>
    </location>
</feature>
<dbReference type="InterPro" id="IPR045339">
    <property type="entry name" value="DUF6534"/>
</dbReference>
<dbReference type="STRING" id="1077348.A0A2G8S501"/>
<keyword evidence="4" id="KW-1185">Reference proteome</keyword>
<dbReference type="PANTHER" id="PTHR40465">
    <property type="entry name" value="CHROMOSOME 1, WHOLE GENOME SHOTGUN SEQUENCE"/>
    <property type="match status" value="1"/>
</dbReference>
<evidence type="ECO:0000313" key="4">
    <source>
        <dbReference type="Proteomes" id="UP000230002"/>
    </source>
</evidence>
<keyword evidence="1" id="KW-0812">Transmembrane</keyword>
<reference evidence="3 4" key="1">
    <citation type="journal article" date="2015" name="Sci. Rep.">
        <title>Chromosome-level genome map provides insights into diverse defense mechanisms in the medicinal fungus Ganoderma sinense.</title>
        <authorList>
            <person name="Zhu Y."/>
            <person name="Xu J."/>
            <person name="Sun C."/>
            <person name="Zhou S."/>
            <person name="Xu H."/>
            <person name="Nelson D.R."/>
            <person name="Qian J."/>
            <person name="Song J."/>
            <person name="Luo H."/>
            <person name="Xiang L."/>
            <person name="Li Y."/>
            <person name="Xu Z."/>
            <person name="Ji A."/>
            <person name="Wang L."/>
            <person name="Lu S."/>
            <person name="Hayward A."/>
            <person name="Sun W."/>
            <person name="Li X."/>
            <person name="Schwartz D.C."/>
            <person name="Wang Y."/>
            <person name="Chen S."/>
        </authorList>
    </citation>
    <scope>NUCLEOTIDE SEQUENCE [LARGE SCALE GENOMIC DNA]</scope>
    <source>
        <strain evidence="3 4">ZZ0214-1</strain>
    </source>
</reference>
<feature type="transmembrane region" description="Helical" evidence="1">
    <location>
        <begin position="20"/>
        <end position="41"/>
    </location>
</feature>
<feature type="transmembrane region" description="Helical" evidence="1">
    <location>
        <begin position="61"/>
        <end position="80"/>
    </location>
</feature>
<proteinExistence type="predicted"/>
<accession>A0A2G8S501</accession>
<name>A0A2G8S501_9APHY</name>
<dbReference type="PANTHER" id="PTHR40465:SF1">
    <property type="entry name" value="DUF6534 DOMAIN-CONTAINING PROTEIN"/>
    <property type="match status" value="1"/>
</dbReference>
<feature type="transmembrane region" description="Helical" evidence="1">
    <location>
        <begin position="202"/>
        <end position="222"/>
    </location>
</feature>
<comment type="caution">
    <text evidence="3">The sequence shown here is derived from an EMBL/GenBank/DDBJ whole genome shotgun (WGS) entry which is preliminary data.</text>
</comment>
<sequence length="302" mass="32675">MTTTQPDLAADVVSGVKESLACLTIGAIVSMCILDTISAVLTACGLYEYVVVDFGNPPSLLVTPPVLAVLIGALTQLFFAQRLWALSKRNKALVSSVALLALCSFGTGIRVSVHLYTDSDIYSIGSLEIRILTGIAAGTSTVCDVAIVVALCYYLRSRRTGFPRTNSMIGRLVMYAVNRGILTAVCTVGEMITIVAFPGRFIFIPFALLTGRLYCNTLLATLNVQKSFRRDDDNIVDFGPDLLHRMNVSTLGNGNSQRGTVEHLEQASILQYANLRLRHIHSQQRQDHGADMILATPSTSTS</sequence>
<feature type="transmembrane region" description="Helical" evidence="1">
    <location>
        <begin position="92"/>
        <end position="111"/>
    </location>
</feature>
<keyword evidence="1" id="KW-1133">Transmembrane helix</keyword>
<feature type="transmembrane region" description="Helical" evidence="1">
    <location>
        <begin position="176"/>
        <end position="196"/>
    </location>
</feature>
<dbReference type="EMBL" id="AYKW01000023">
    <property type="protein sequence ID" value="PIL28850.1"/>
    <property type="molecule type" value="Genomic_DNA"/>
</dbReference>
<evidence type="ECO:0000313" key="3">
    <source>
        <dbReference type="EMBL" id="PIL28850.1"/>
    </source>
</evidence>
<gene>
    <name evidence="3" type="ORF">GSI_08896</name>
</gene>